<dbReference type="Proteomes" id="UP001139006">
    <property type="component" value="Unassembled WGS sequence"/>
</dbReference>
<comment type="subcellular location">
    <subcellularLocation>
        <location evidence="1 7">Cytoplasm</location>
    </subcellularLocation>
</comment>
<reference evidence="9 10" key="1">
    <citation type="journal article" date="2023" name="Int. J. Syst. Evol. Microbiol.">
        <title>Ligilactobacillus ubinensis sp. nov., a novel species isolated from the wild ferment of a durian fruit (Durio zibethinus).</title>
        <authorList>
            <person name="Heng Y.C."/>
            <person name="Menon N."/>
            <person name="Chen B."/>
            <person name="Loo B.Z.L."/>
            <person name="Wong G.W.J."/>
            <person name="Lim A.C.H."/>
            <person name="Silvaraju S."/>
            <person name="Kittelmann S."/>
        </authorList>
    </citation>
    <scope>NUCLEOTIDE SEQUENCE [LARGE SCALE GENOMIC DNA]</scope>
    <source>
        <strain evidence="9 10">WILCCON 0076</strain>
    </source>
</reference>
<dbReference type="PIRSF" id="PIRSF003107">
    <property type="entry name" value="PhoU"/>
    <property type="match status" value="1"/>
</dbReference>
<comment type="subunit">
    <text evidence="3 7">Homodimer.</text>
</comment>
<feature type="domain" description="PhoU" evidence="8">
    <location>
        <begin position="17"/>
        <end position="103"/>
    </location>
</feature>
<dbReference type="InterPro" id="IPR026022">
    <property type="entry name" value="PhoU_dom"/>
</dbReference>
<dbReference type="PANTHER" id="PTHR42930:SF3">
    <property type="entry name" value="PHOSPHATE-SPECIFIC TRANSPORT SYSTEM ACCESSORY PROTEIN PHOU"/>
    <property type="match status" value="1"/>
</dbReference>
<protein>
    <recommendedName>
        <fullName evidence="7">Phosphate-specific transport system accessory protein PhoU</fullName>
    </recommendedName>
</protein>
<dbReference type="FunFam" id="1.20.58.220:FF:000004">
    <property type="entry name" value="Phosphate-specific transport system accessory protein PhoU"/>
    <property type="match status" value="1"/>
</dbReference>
<dbReference type="AlphaFoldDB" id="A0A9X2FHV4"/>
<gene>
    <name evidence="9" type="primary">phoU</name>
    <name evidence="9" type="ORF">LB941_03015</name>
</gene>
<proteinExistence type="inferred from homology"/>
<evidence type="ECO:0000256" key="3">
    <source>
        <dbReference type="ARBA" id="ARBA00011738"/>
    </source>
</evidence>
<keyword evidence="4 7" id="KW-0813">Transport</keyword>
<accession>A0A9X2FHV4</accession>
<dbReference type="Gene3D" id="1.20.58.220">
    <property type="entry name" value="Phosphate transport system protein phou homolog 2, domain 2"/>
    <property type="match status" value="1"/>
</dbReference>
<keyword evidence="10" id="KW-1185">Reference proteome</keyword>
<evidence type="ECO:0000313" key="9">
    <source>
        <dbReference type="EMBL" id="MCP0886307.1"/>
    </source>
</evidence>
<evidence type="ECO:0000256" key="2">
    <source>
        <dbReference type="ARBA" id="ARBA00008107"/>
    </source>
</evidence>
<dbReference type="SUPFAM" id="SSF109755">
    <property type="entry name" value="PhoU-like"/>
    <property type="match status" value="1"/>
</dbReference>
<dbReference type="RefSeq" id="WP_253359363.1">
    <property type="nucleotide sequence ID" value="NZ_JAIULA010000004.1"/>
</dbReference>
<evidence type="ECO:0000256" key="5">
    <source>
        <dbReference type="ARBA" id="ARBA00022490"/>
    </source>
</evidence>
<comment type="similarity">
    <text evidence="2 7">Belongs to the PhoU family.</text>
</comment>
<dbReference type="GO" id="GO:0006817">
    <property type="term" value="P:phosphate ion transport"/>
    <property type="evidence" value="ECO:0007669"/>
    <property type="project" value="UniProtKB-KW"/>
</dbReference>
<evidence type="ECO:0000256" key="4">
    <source>
        <dbReference type="ARBA" id="ARBA00022448"/>
    </source>
</evidence>
<sequence length="221" mass="25210">MRRMLEQQIDNLKKEFTTMGLNVESAIRNAILAFQGHDLELAQEVIENDETINGQETHLEKQCAQVIALQQPVASDLRLIISMLKASSDLERLGDHAVSVAKATKIFENEKRDAEIEKIVIEMAQNVQKMLEEIMNAYEVLDDKKAIVIANDDNQNNEYFKQIRKLSLKEIRTDADFAESGIDYLNVANHIERMGDYVTNLAEWIIYATKGKITELGRNDL</sequence>
<name>A0A9X2FHV4_9LACO</name>
<comment type="caution">
    <text evidence="9">The sequence shown here is derived from an EMBL/GenBank/DDBJ whole genome shotgun (WGS) entry which is preliminary data.</text>
</comment>
<organism evidence="9 10">
    <name type="scientific">Ligilactobacillus ubinensis</name>
    <dbReference type="NCBI Taxonomy" id="2876789"/>
    <lineage>
        <taxon>Bacteria</taxon>
        <taxon>Bacillati</taxon>
        <taxon>Bacillota</taxon>
        <taxon>Bacilli</taxon>
        <taxon>Lactobacillales</taxon>
        <taxon>Lactobacillaceae</taxon>
        <taxon>Ligilactobacillus</taxon>
    </lineage>
</organism>
<keyword evidence="5 7" id="KW-0963">Cytoplasm</keyword>
<dbReference type="GO" id="GO:0045936">
    <property type="term" value="P:negative regulation of phosphate metabolic process"/>
    <property type="evidence" value="ECO:0007669"/>
    <property type="project" value="InterPro"/>
</dbReference>
<evidence type="ECO:0000256" key="7">
    <source>
        <dbReference type="PIRNR" id="PIRNR003107"/>
    </source>
</evidence>
<keyword evidence="6 7" id="KW-0592">Phosphate transport</keyword>
<dbReference type="PANTHER" id="PTHR42930">
    <property type="entry name" value="PHOSPHATE-SPECIFIC TRANSPORT SYSTEM ACCESSORY PROTEIN PHOU"/>
    <property type="match status" value="1"/>
</dbReference>
<evidence type="ECO:0000256" key="6">
    <source>
        <dbReference type="ARBA" id="ARBA00022592"/>
    </source>
</evidence>
<evidence type="ECO:0000313" key="10">
    <source>
        <dbReference type="Proteomes" id="UP001139006"/>
    </source>
</evidence>
<dbReference type="GO" id="GO:0030643">
    <property type="term" value="P:intracellular phosphate ion homeostasis"/>
    <property type="evidence" value="ECO:0007669"/>
    <property type="project" value="InterPro"/>
</dbReference>
<dbReference type="EMBL" id="JAIULA010000004">
    <property type="protein sequence ID" value="MCP0886307.1"/>
    <property type="molecule type" value="Genomic_DNA"/>
</dbReference>
<dbReference type="InterPro" id="IPR028366">
    <property type="entry name" value="PhoU"/>
</dbReference>
<evidence type="ECO:0000259" key="8">
    <source>
        <dbReference type="Pfam" id="PF01895"/>
    </source>
</evidence>
<dbReference type="InterPro" id="IPR038078">
    <property type="entry name" value="PhoU-like_sf"/>
</dbReference>
<dbReference type="NCBIfam" id="TIGR02135">
    <property type="entry name" value="phoU_full"/>
    <property type="match status" value="1"/>
</dbReference>
<evidence type="ECO:0000256" key="1">
    <source>
        <dbReference type="ARBA" id="ARBA00004496"/>
    </source>
</evidence>
<feature type="domain" description="PhoU" evidence="8">
    <location>
        <begin position="121"/>
        <end position="205"/>
    </location>
</feature>
<comment type="function">
    <text evidence="7">Plays a role in the regulation of phosphate uptake.</text>
</comment>
<dbReference type="GO" id="GO:0005737">
    <property type="term" value="C:cytoplasm"/>
    <property type="evidence" value="ECO:0007669"/>
    <property type="project" value="UniProtKB-SubCell"/>
</dbReference>
<dbReference type="Pfam" id="PF01895">
    <property type="entry name" value="PhoU"/>
    <property type="match status" value="2"/>
</dbReference>